<sequence length="152" mass="16968">MATLLQETSPVLPKEHDISLAKQSSRELAAILPKKEKDLSIKIENSESSITLPFSVVKLLVGILSEMAEGNAVTLIPIHAELTTQEAANLLNVSRPYLIKLLKKGEIPFHFVGTHRRVLFTDLKEFKEKSDKTSQQALEELTNQAQELDMGY</sequence>
<dbReference type="InterPro" id="IPR041657">
    <property type="entry name" value="HTH_17"/>
</dbReference>
<dbReference type="GO" id="GO:0003677">
    <property type="term" value="F:DNA binding"/>
    <property type="evidence" value="ECO:0007669"/>
    <property type="project" value="InterPro"/>
</dbReference>
<evidence type="ECO:0000256" key="1">
    <source>
        <dbReference type="ARBA" id="ARBA00007034"/>
    </source>
</evidence>
<accession>A0A0U5JK09</accession>
<gene>
    <name evidence="3" type="ORF">PNK_p0080</name>
</gene>
<feature type="domain" description="Helix-turn-helix" evidence="2">
    <location>
        <begin position="82"/>
        <end position="129"/>
    </location>
</feature>
<proteinExistence type="inferred from homology"/>
<name>A0A0U5JK09_9BACT</name>
<dbReference type="PATRIC" id="fig|389348.3.peg.2845"/>
<evidence type="ECO:0000313" key="3">
    <source>
        <dbReference type="EMBL" id="CUI18134.1"/>
    </source>
</evidence>
<dbReference type="KEGG" id="pnl:PNK_p0080"/>
<dbReference type="NCBIfam" id="TIGR01764">
    <property type="entry name" value="excise"/>
    <property type="match status" value="1"/>
</dbReference>
<dbReference type="AlphaFoldDB" id="A0A0U5JK09"/>
<protein>
    <recommendedName>
        <fullName evidence="2">Helix-turn-helix domain-containing protein</fullName>
    </recommendedName>
</protein>
<dbReference type="EMBL" id="LN879503">
    <property type="protein sequence ID" value="CUI18134.1"/>
    <property type="molecule type" value="Genomic_DNA"/>
</dbReference>
<comment type="similarity">
    <text evidence="1">Belongs to the EUO family.</text>
</comment>
<keyword evidence="4" id="KW-1185">Reference proteome</keyword>
<evidence type="ECO:0000313" key="4">
    <source>
        <dbReference type="Proteomes" id="UP000069902"/>
    </source>
</evidence>
<reference evidence="4" key="1">
    <citation type="submission" date="2015-09" db="EMBL/GenBank/DDBJ databases">
        <authorList>
            <person name="Bertelli C."/>
        </authorList>
    </citation>
    <scope>NUCLEOTIDE SEQUENCE [LARGE SCALE GENOMIC DNA]</scope>
    <source>
        <strain evidence="4">KNic</strain>
        <plasmid evidence="4">pPNK</plasmid>
    </source>
</reference>
<geneLocation type="plasmid" evidence="4">
    <name>pPNK</name>
</geneLocation>
<dbReference type="Proteomes" id="UP000069902">
    <property type="component" value="Plasmid pPNK"/>
</dbReference>
<dbReference type="RefSeq" id="WP_059062575.1">
    <property type="nucleotide sequence ID" value="NZ_LN879503.1"/>
</dbReference>
<dbReference type="InParanoid" id="A0A0U5JK09"/>
<dbReference type="Pfam" id="PF12728">
    <property type="entry name" value="HTH_17"/>
    <property type="match status" value="1"/>
</dbReference>
<evidence type="ECO:0000259" key="2">
    <source>
        <dbReference type="Pfam" id="PF12728"/>
    </source>
</evidence>
<dbReference type="InterPro" id="IPR010093">
    <property type="entry name" value="SinI_DNA-bd"/>
</dbReference>
<organism evidence="3 4">
    <name type="scientific">Candidatus Protochlamydia naegleriophila</name>
    <dbReference type="NCBI Taxonomy" id="389348"/>
    <lineage>
        <taxon>Bacteria</taxon>
        <taxon>Pseudomonadati</taxon>
        <taxon>Chlamydiota</taxon>
        <taxon>Chlamydiia</taxon>
        <taxon>Parachlamydiales</taxon>
        <taxon>Parachlamydiaceae</taxon>
        <taxon>Candidatus Protochlamydia</taxon>
    </lineage>
</organism>